<feature type="transmembrane region" description="Helical" evidence="6">
    <location>
        <begin position="224"/>
        <end position="244"/>
    </location>
</feature>
<keyword evidence="3 6" id="KW-1133">Transmembrane helix</keyword>
<evidence type="ECO:0000313" key="7">
    <source>
        <dbReference type="EMBL" id="CAK5275838.1"/>
    </source>
</evidence>
<comment type="subcellular location">
    <subcellularLocation>
        <location evidence="1">Membrane</location>
        <topology evidence="1">Multi-pass membrane protein</topology>
    </subcellularLocation>
</comment>
<evidence type="ECO:0000256" key="6">
    <source>
        <dbReference type="SAM" id="Phobius"/>
    </source>
</evidence>
<dbReference type="Pfam" id="PF00335">
    <property type="entry name" value="Tetraspanin"/>
    <property type="match status" value="1"/>
</dbReference>
<gene>
    <name evidence="7" type="ORF">MYCIT1_LOCUS23870</name>
</gene>
<name>A0AAD2HJ44_9AGAR</name>
<feature type="transmembrane region" description="Helical" evidence="6">
    <location>
        <begin position="153"/>
        <end position="177"/>
    </location>
</feature>
<evidence type="ECO:0000256" key="5">
    <source>
        <dbReference type="SAM" id="MobiDB-lite"/>
    </source>
</evidence>
<feature type="compositionally biased region" description="Basic residues" evidence="5">
    <location>
        <begin position="409"/>
        <end position="419"/>
    </location>
</feature>
<evidence type="ECO:0008006" key="9">
    <source>
        <dbReference type="Google" id="ProtNLM"/>
    </source>
</evidence>
<evidence type="ECO:0000256" key="4">
    <source>
        <dbReference type="ARBA" id="ARBA00023136"/>
    </source>
</evidence>
<dbReference type="GO" id="GO:0016020">
    <property type="term" value="C:membrane"/>
    <property type="evidence" value="ECO:0007669"/>
    <property type="project" value="UniProtKB-SubCell"/>
</dbReference>
<feature type="transmembrane region" description="Helical" evidence="6">
    <location>
        <begin position="197"/>
        <end position="217"/>
    </location>
</feature>
<organism evidence="7 8">
    <name type="scientific">Mycena citricolor</name>
    <dbReference type="NCBI Taxonomy" id="2018698"/>
    <lineage>
        <taxon>Eukaryota</taxon>
        <taxon>Fungi</taxon>
        <taxon>Dikarya</taxon>
        <taxon>Basidiomycota</taxon>
        <taxon>Agaricomycotina</taxon>
        <taxon>Agaricomycetes</taxon>
        <taxon>Agaricomycetidae</taxon>
        <taxon>Agaricales</taxon>
        <taxon>Marasmiineae</taxon>
        <taxon>Mycenaceae</taxon>
        <taxon>Mycena</taxon>
    </lineage>
</organism>
<feature type="region of interest" description="Disordered" evidence="5">
    <location>
        <begin position="1"/>
        <end position="24"/>
    </location>
</feature>
<feature type="region of interest" description="Disordered" evidence="5">
    <location>
        <begin position="41"/>
        <end position="70"/>
    </location>
</feature>
<reference evidence="7" key="1">
    <citation type="submission" date="2023-11" db="EMBL/GenBank/DDBJ databases">
        <authorList>
            <person name="De Vega J J."/>
            <person name="De Vega J J."/>
        </authorList>
    </citation>
    <scope>NUCLEOTIDE SEQUENCE</scope>
</reference>
<dbReference type="Proteomes" id="UP001295794">
    <property type="component" value="Unassembled WGS sequence"/>
</dbReference>
<proteinExistence type="predicted"/>
<sequence>MTARTYAQDAYSRGVQNSSRDSSVAPSMMSQIALVPNAAGFSDQQHLNPPHAPFAESTAGSSRASSPGPMFNGSSLSLTVNYIPSKLPALSSGARKRRTGKGSGGPFPKQGGGVDAFRSGAARIPGQHDEDFDSGWLNGRGGGPKLRWTPFKWILLLTNTLLAAYSLVALVFCLLTWFDVWSHADVVRVANRPELVLSTLAAAAALFTSLIGFAGILLNNRPFLAVYTFLLWVCFGLLVVPGYLTYKHRNLNVEGKVNNQWSRDLSAEDRLRIQNQLRCCGYFSPFVEATVSATCYARSLLPGCKAPYLDFEKKVLERWYIVSFGLVPAHIGVIVAGLLCSNHVTYRFGKGMTPKAYQLTMDSMAVIMDNYASRLAEQYGPEVATKVLNHSRSNLDLPATYTSGSAPHRPGHMRNRSQS</sequence>
<evidence type="ECO:0000256" key="2">
    <source>
        <dbReference type="ARBA" id="ARBA00022692"/>
    </source>
</evidence>
<feature type="compositionally biased region" description="Polar residues" evidence="5">
    <location>
        <begin position="14"/>
        <end position="24"/>
    </location>
</feature>
<accession>A0AAD2HJ44</accession>
<feature type="region of interest" description="Disordered" evidence="5">
    <location>
        <begin position="90"/>
        <end position="113"/>
    </location>
</feature>
<protein>
    <recommendedName>
        <fullName evidence="9">Tetraspanin Tsp2</fullName>
    </recommendedName>
</protein>
<feature type="transmembrane region" description="Helical" evidence="6">
    <location>
        <begin position="319"/>
        <end position="340"/>
    </location>
</feature>
<dbReference type="AlphaFoldDB" id="A0AAD2HJ44"/>
<keyword evidence="4 6" id="KW-0472">Membrane</keyword>
<evidence type="ECO:0000256" key="3">
    <source>
        <dbReference type="ARBA" id="ARBA00022989"/>
    </source>
</evidence>
<dbReference type="InterPro" id="IPR018499">
    <property type="entry name" value="Tetraspanin/Peripherin"/>
</dbReference>
<comment type="caution">
    <text evidence="7">The sequence shown here is derived from an EMBL/GenBank/DDBJ whole genome shotgun (WGS) entry which is preliminary data.</text>
</comment>
<keyword evidence="2 6" id="KW-0812">Transmembrane</keyword>
<feature type="compositionally biased region" description="Gly residues" evidence="5">
    <location>
        <begin position="101"/>
        <end position="113"/>
    </location>
</feature>
<evidence type="ECO:0000256" key="1">
    <source>
        <dbReference type="ARBA" id="ARBA00004141"/>
    </source>
</evidence>
<dbReference type="EMBL" id="CAVNYO010000405">
    <property type="protein sequence ID" value="CAK5275838.1"/>
    <property type="molecule type" value="Genomic_DNA"/>
</dbReference>
<evidence type="ECO:0000313" key="8">
    <source>
        <dbReference type="Proteomes" id="UP001295794"/>
    </source>
</evidence>
<keyword evidence="8" id="KW-1185">Reference proteome</keyword>
<feature type="region of interest" description="Disordered" evidence="5">
    <location>
        <begin position="399"/>
        <end position="419"/>
    </location>
</feature>